<dbReference type="InterPro" id="IPR009057">
    <property type="entry name" value="Homeodomain-like_sf"/>
</dbReference>
<evidence type="ECO:0000256" key="1">
    <source>
        <dbReference type="ARBA" id="ARBA00023125"/>
    </source>
</evidence>
<dbReference type="PANTHER" id="PTHR30328:SF54">
    <property type="entry name" value="HTH-TYPE TRANSCRIPTIONAL REPRESSOR SCO4008"/>
    <property type="match status" value="1"/>
</dbReference>
<sequence>MIKTENTPIAEQELSTEEKILAAARSVFTKKGMSGARMQDIADEAGINKALLHYYFRSKEKLFDRIFEEASNKMFSILNSIIADEKLSVREKIKDLIENYINMAIANPYIPAFVMGEANQNPDFIKEYLIKKISVHKQLIAHFQEAISLGEIKPTNPVQLFMNVMSLAVFPFIVRPIFQAGFGVTDEQFNALMEQRKKHLVEFIMAAIKP</sequence>
<dbReference type="SUPFAM" id="SSF46689">
    <property type="entry name" value="Homeodomain-like"/>
    <property type="match status" value="1"/>
</dbReference>
<evidence type="ECO:0000313" key="4">
    <source>
        <dbReference type="EMBL" id="SFF03588.1"/>
    </source>
</evidence>
<dbReference type="RefSeq" id="WP_091544133.1">
    <property type="nucleotide sequence ID" value="NZ_FONY01000013.1"/>
</dbReference>
<organism evidence="4 5">
    <name type="scientific">Thermoflexibacter ruber</name>
    <dbReference type="NCBI Taxonomy" id="1003"/>
    <lineage>
        <taxon>Bacteria</taxon>
        <taxon>Pseudomonadati</taxon>
        <taxon>Bacteroidota</taxon>
        <taxon>Cytophagia</taxon>
        <taxon>Cytophagales</taxon>
        <taxon>Thermoflexibacteraceae</taxon>
        <taxon>Thermoflexibacter</taxon>
    </lineage>
</organism>
<evidence type="ECO:0000259" key="3">
    <source>
        <dbReference type="PROSITE" id="PS50977"/>
    </source>
</evidence>
<dbReference type="STRING" id="1003.SAMN04488541_101385"/>
<feature type="DNA-binding region" description="H-T-H motif" evidence="2">
    <location>
        <begin position="37"/>
        <end position="56"/>
    </location>
</feature>
<gene>
    <name evidence="4" type="ORF">SAMN04488541_101385</name>
</gene>
<feature type="domain" description="HTH tetR-type" evidence="3">
    <location>
        <begin position="14"/>
        <end position="74"/>
    </location>
</feature>
<dbReference type="Gene3D" id="1.10.357.10">
    <property type="entry name" value="Tetracycline Repressor, domain 2"/>
    <property type="match status" value="1"/>
</dbReference>
<evidence type="ECO:0000313" key="5">
    <source>
        <dbReference type="Proteomes" id="UP000199513"/>
    </source>
</evidence>
<dbReference type="EMBL" id="FONY01000013">
    <property type="protein sequence ID" value="SFF03588.1"/>
    <property type="molecule type" value="Genomic_DNA"/>
</dbReference>
<evidence type="ECO:0000256" key="2">
    <source>
        <dbReference type="PROSITE-ProRule" id="PRU00335"/>
    </source>
</evidence>
<dbReference type="Proteomes" id="UP000199513">
    <property type="component" value="Unassembled WGS sequence"/>
</dbReference>
<reference evidence="4 5" key="1">
    <citation type="submission" date="2016-10" db="EMBL/GenBank/DDBJ databases">
        <authorList>
            <person name="de Groot N.N."/>
        </authorList>
    </citation>
    <scope>NUCLEOTIDE SEQUENCE [LARGE SCALE GENOMIC DNA]</scope>
    <source>
        <strain>GEY</strain>
        <strain evidence="5">DSM 9560</strain>
    </source>
</reference>
<name>A0A1I2FFR2_9BACT</name>
<dbReference type="Pfam" id="PF00440">
    <property type="entry name" value="TetR_N"/>
    <property type="match status" value="1"/>
</dbReference>
<dbReference type="GO" id="GO:0003677">
    <property type="term" value="F:DNA binding"/>
    <property type="evidence" value="ECO:0007669"/>
    <property type="project" value="UniProtKB-UniRule"/>
</dbReference>
<keyword evidence="1 2" id="KW-0238">DNA-binding</keyword>
<dbReference type="InterPro" id="IPR001647">
    <property type="entry name" value="HTH_TetR"/>
</dbReference>
<proteinExistence type="predicted"/>
<keyword evidence="5" id="KW-1185">Reference proteome</keyword>
<dbReference type="PROSITE" id="PS50977">
    <property type="entry name" value="HTH_TETR_2"/>
    <property type="match status" value="1"/>
</dbReference>
<dbReference type="InterPro" id="IPR036271">
    <property type="entry name" value="Tet_transcr_reg_TetR-rel_C_sf"/>
</dbReference>
<dbReference type="SUPFAM" id="SSF48498">
    <property type="entry name" value="Tetracyclin repressor-like, C-terminal domain"/>
    <property type="match status" value="1"/>
</dbReference>
<protein>
    <submittedName>
        <fullName evidence="4">DNA-binding transcriptional regulator, AcrR family</fullName>
    </submittedName>
</protein>
<dbReference type="PANTHER" id="PTHR30328">
    <property type="entry name" value="TRANSCRIPTIONAL REPRESSOR"/>
    <property type="match status" value="1"/>
</dbReference>
<accession>A0A1I2FFR2</accession>
<dbReference type="AlphaFoldDB" id="A0A1I2FFR2"/>
<dbReference type="PRINTS" id="PR00455">
    <property type="entry name" value="HTHTETR"/>
</dbReference>
<dbReference type="OrthoDB" id="9789566at2"/>
<dbReference type="InterPro" id="IPR050109">
    <property type="entry name" value="HTH-type_TetR-like_transc_reg"/>
</dbReference>